<keyword evidence="3 7" id="KW-0812">Transmembrane</keyword>
<dbReference type="SUPFAM" id="SSF103481">
    <property type="entry name" value="Multidrug resistance efflux transporter EmrE"/>
    <property type="match status" value="2"/>
</dbReference>
<evidence type="ECO:0000313" key="10">
    <source>
        <dbReference type="Proteomes" id="UP001500642"/>
    </source>
</evidence>
<dbReference type="InterPro" id="IPR037185">
    <property type="entry name" value="EmrE-like"/>
</dbReference>
<proteinExistence type="inferred from homology"/>
<evidence type="ECO:0000256" key="4">
    <source>
        <dbReference type="ARBA" id="ARBA00022989"/>
    </source>
</evidence>
<evidence type="ECO:0000259" key="8">
    <source>
        <dbReference type="Pfam" id="PF00892"/>
    </source>
</evidence>
<feature type="region of interest" description="Disordered" evidence="6">
    <location>
        <begin position="288"/>
        <end position="330"/>
    </location>
</feature>
<evidence type="ECO:0000313" key="9">
    <source>
        <dbReference type="EMBL" id="GAA4384546.1"/>
    </source>
</evidence>
<keyword evidence="4 7" id="KW-1133">Transmembrane helix</keyword>
<dbReference type="PANTHER" id="PTHR32322">
    <property type="entry name" value="INNER MEMBRANE TRANSPORTER"/>
    <property type="match status" value="1"/>
</dbReference>
<comment type="subcellular location">
    <subcellularLocation>
        <location evidence="1">Membrane</location>
        <topology evidence="1">Multi-pass membrane protein</topology>
    </subcellularLocation>
</comment>
<feature type="transmembrane region" description="Helical" evidence="7">
    <location>
        <begin position="204"/>
        <end position="225"/>
    </location>
</feature>
<feature type="transmembrane region" description="Helical" evidence="7">
    <location>
        <begin position="167"/>
        <end position="189"/>
    </location>
</feature>
<feature type="transmembrane region" description="Helical" evidence="7">
    <location>
        <begin position="265"/>
        <end position="284"/>
    </location>
</feature>
<organism evidence="9 10">
    <name type="scientific">Brevibacterium pityocampae</name>
    <dbReference type="NCBI Taxonomy" id="506594"/>
    <lineage>
        <taxon>Bacteria</taxon>
        <taxon>Bacillati</taxon>
        <taxon>Actinomycetota</taxon>
        <taxon>Actinomycetes</taxon>
        <taxon>Micrococcales</taxon>
        <taxon>Brevibacteriaceae</taxon>
        <taxon>Brevibacterium</taxon>
    </lineage>
</organism>
<dbReference type="RefSeq" id="WP_295690289.1">
    <property type="nucleotide sequence ID" value="NZ_BAABGL010000002.1"/>
</dbReference>
<feature type="compositionally biased region" description="Basic and acidic residues" evidence="6">
    <location>
        <begin position="319"/>
        <end position="330"/>
    </location>
</feature>
<sequence length="330" mass="34288">MTSRDRLLACLVVVLWGINFLFIELGVRDWPPLLLVAVRFVVVAVPLVFFVPRPAAPWHRVAAVGLLMSAGQFGLLYTAMHFGMTPGLASIVLQAQAVFTVLFSLLFLGERPTVRVLVGTGIGCAGLLAIALGLSSGVPSLGLLLTVAAAASWGAGNVVARSVRAGGLSLTVWSGLVVPIPLFAASLVLDGPAAVGEALLHPTVGVLASTAYTAGCASLIGYVVWNGLLSRHRASEVAPYSLLVPVVAVLAAWLVLGDIPTPSELAGGALLLLGVAVTSGVLRFRRRRRDRGGGASGTEKDAPDGPRERRRRPLPGEEPPGRRDPCGAQA</sequence>
<evidence type="ECO:0000256" key="1">
    <source>
        <dbReference type="ARBA" id="ARBA00004141"/>
    </source>
</evidence>
<evidence type="ECO:0000256" key="6">
    <source>
        <dbReference type="SAM" id="MobiDB-lite"/>
    </source>
</evidence>
<dbReference type="EMBL" id="BAABGL010000002">
    <property type="protein sequence ID" value="GAA4384546.1"/>
    <property type="molecule type" value="Genomic_DNA"/>
</dbReference>
<gene>
    <name evidence="9" type="ORF">GCM10023167_05430</name>
</gene>
<keyword evidence="5 7" id="KW-0472">Membrane</keyword>
<feature type="transmembrane region" description="Helical" evidence="7">
    <location>
        <begin position="7"/>
        <end position="27"/>
    </location>
</feature>
<comment type="caution">
    <text evidence="9">The sequence shown here is derived from an EMBL/GenBank/DDBJ whole genome shotgun (WGS) entry which is preliminary data.</text>
</comment>
<feature type="transmembrane region" description="Helical" evidence="7">
    <location>
        <begin position="141"/>
        <end position="160"/>
    </location>
</feature>
<evidence type="ECO:0000256" key="3">
    <source>
        <dbReference type="ARBA" id="ARBA00022692"/>
    </source>
</evidence>
<dbReference type="InterPro" id="IPR050638">
    <property type="entry name" value="AA-Vitamin_Transporters"/>
</dbReference>
<feature type="transmembrane region" description="Helical" evidence="7">
    <location>
        <begin position="33"/>
        <end position="51"/>
    </location>
</feature>
<evidence type="ECO:0000256" key="7">
    <source>
        <dbReference type="SAM" id="Phobius"/>
    </source>
</evidence>
<feature type="domain" description="EamA" evidence="8">
    <location>
        <begin position="141"/>
        <end position="279"/>
    </location>
</feature>
<accession>A0ABP8J4F5</accession>
<keyword evidence="10" id="KW-1185">Reference proteome</keyword>
<feature type="transmembrane region" description="Helical" evidence="7">
    <location>
        <begin position="237"/>
        <end position="259"/>
    </location>
</feature>
<feature type="domain" description="EamA" evidence="8">
    <location>
        <begin position="7"/>
        <end position="130"/>
    </location>
</feature>
<name>A0ABP8J4F5_9MICO</name>
<protein>
    <submittedName>
        <fullName evidence="9">O-acetylserine/cysteine exporter</fullName>
    </submittedName>
</protein>
<feature type="transmembrane region" description="Helical" evidence="7">
    <location>
        <begin position="116"/>
        <end position="135"/>
    </location>
</feature>
<dbReference type="Proteomes" id="UP001500642">
    <property type="component" value="Unassembled WGS sequence"/>
</dbReference>
<comment type="similarity">
    <text evidence="2">Belongs to the EamA transporter family.</text>
</comment>
<reference evidence="10" key="1">
    <citation type="journal article" date="2019" name="Int. J. Syst. Evol. Microbiol.">
        <title>The Global Catalogue of Microorganisms (GCM) 10K type strain sequencing project: providing services to taxonomists for standard genome sequencing and annotation.</title>
        <authorList>
            <consortium name="The Broad Institute Genomics Platform"/>
            <consortium name="The Broad Institute Genome Sequencing Center for Infectious Disease"/>
            <person name="Wu L."/>
            <person name="Ma J."/>
        </authorList>
    </citation>
    <scope>NUCLEOTIDE SEQUENCE [LARGE SCALE GENOMIC DNA]</scope>
    <source>
        <strain evidence="10">JCM 17808</strain>
    </source>
</reference>
<feature type="transmembrane region" description="Helical" evidence="7">
    <location>
        <begin position="88"/>
        <end position="109"/>
    </location>
</feature>
<feature type="compositionally biased region" description="Basic and acidic residues" evidence="6">
    <location>
        <begin position="298"/>
        <end position="307"/>
    </location>
</feature>
<dbReference type="PANTHER" id="PTHR32322:SF9">
    <property type="entry name" value="AMINO-ACID METABOLITE EFFLUX PUMP-RELATED"/>
    <property type="match status" value="1"/>
</dbReference>
<evidence type="ECO:0000256" key="2">
    <source>
        <dbReference type="ARBA" id="ARBA00007362"/>
    </source>
</evidence>
<feature type="transmembrane region" description="Helical" evidence="7">
    <location>
        <begin position="63"/>
        <end position="82"/>
    </location>
</feature>
<dbReference type="Pfam" id="PF00892">
    <property type="entry name" value="EamA"/>
    <property type="match status" value="2"/>
</dbReference>
<dbReference type="InterPro" id="IPR000620">
    <property type="entry name" value="EamA_dom"/>
</dbReference>
<evidence type="ECO:0000256" key="5">
    <source>
        <dbReference type="ARBA" id="ARBA00023136"/>
    </source>
</evidence>